<dbReference type="InterPro" id="IPR029026">
    <property type="entry name" value="tRNA_m1G_MTases_N"/>
</dbReference>
<dbReference type="CDD" id="cd18086">
    <property type="entry name" value="HsC9orf114-like"/>
    <property type="match status" value="1"/>
</dbReference>
<gene>
    <name evidence="3" type="ORF">HO173_008203</name>
</gene>
<dbReference type="InterPro" id="IPR012340">
    <property type="entry name" value="NA-bd_OB-fold"/>
</dbReference>
<protein>
    <recommendedName>
        <fullName evidence="5">DUF171-domain-containing protein</fullName>
    </recommendedName>
</protein>
<keyword evidence="4" id="KW-1185">Reference proteome</keyword>
<dbReference type="Proteomes" id="UP000578531">
    <property type="component" value="Unassembled WGS sequence"/>
</dbReference>
<evidence type="ECO:0008006" key="5">
    <source>
        <dbReference type="Google" id="ProtNLM"/>
    </source>
</evidence>
<dbReference type="InterPro" id="IPR029028">
    <property type="entry name" value="Alpha/beta_knot_MTases"/>
</dbReference>
<dbReference type="SUPFAM" id="SSF50249">
    <property type="entry name" value="Nucleic acid-binding proteins"/>
    <property type="match status" value="1"/>
</dbReference>
<evidence type="ECO:0000313" key="4">
    <source>
        <dbReference type="Proteomes" id="UP000578531"/>
    </source>
</evidence>
<proteinExistence type="inferred from homology"/>
<dbReference type="RefSeq" id="XP_037163063.1">
    <property type="nucleotide sequence ID" value="XM_037310103.1"/>
</dbReference>
<dbReference type="GeneID" id="59289859"/>
<dbReference type="Pfam" id="PF02598">
    <property type="entry name" value="Methyltrn_RNA_3"/>
    <property type="match status" value="1"/>
</dbReference>
<name>A0A8H6FS04_9LECA</name>
<dbReference type="OrthoDB" id="361029at2759"/>
<comment type="similarity">
    <text evidence="1">Belongs to the class IV-like SAM-binding methyltransferase superfamily.</text>
</comment>
<comment type="caution">
    <text evidence="3">The sequence shown here is derived from an EMBL/GenBank/DDBJ whole genome shotgun (WGS) entry which is preliminary data.</text>
</comment>
<accession>A0A8H6FS04</accession>
<feature type="region of interest" description="Disordered" evidence="2">
    <location>
        <begin position="1"/>
        <end position="25"/>
    </location>
</feature>
<sequence length="455" mass="50982">MESKKRKRGSDQPTENEVDTSKPTAVFEAKEGRKYTLSIALPGSIIANAQTPELQTLLAGQIARALAVFCVDEVVVFDDGQLTQDAETHTTFSSTQKNGKEHNSYSGYTDPNFFLAHILSYLETPPYLRKDLFPLHPDFRLAGSLPSLDMPHHVRMHDWCQYREGVTKREIPNRQERKIWRTPPGHTYIETGLRTRVFISAVIAPETRVTVKFKDEEKPEEIPGNELLAEAVAPSAPREEAGYYWGYSVRSASCISAVLTECPFDGGYDLTIGTSERGVPVSSLDSTKTSKSHPIPEFAHMLIVFGGVGGLEVAVKADKELENLGVKSPEALFDHWITSHTYPEPQWDTYPTLTSEKLPLSLFHLEEHIRERRRLKATLPLTETLSSYRRTSLWAVSPVLACTFQCSLMTHHFMATMHIHTIDSRSRISGGFQFKATMGIRISSRSADVGIRMAS</sequence>
<evidence type="ECO:0000256" key="2">
    <source>
        <dbReference type="SAM" id="MobiDB-lite"/>
    </source>
</evidence>
<dbReference type="PANTHER" id="PTHR12150">
    <property type="entry name" value="CLASS IV SAM-BINDING METHYLTRANSFERASE-RELATED"/>
    <property type="match status" value="1"/>
</dbReference>
<dbReference type="EMBL" id="JACCJC010000035">
    <property type="protein sequence ID" value="KAF6233646.1"/>
    <property type="molecule type" value="Genomic_DNA"/>
</dbReference>
<dbReference type="AlphaFoldDB" id="A0A8H6FS04"/>
<dbReference type="Gene3D" id="3.40.1280.10">
    <property type="match status" value="2"/>
</dbReference>
<dbReference type="PANTHER" id="PTHR12150:SF13">
    <property type="entry name" value="METHYLTRANSFERASE C9ORF114-RELATED"/>
    <property type="match status" value="1"/>
</dbReference>
<dbReference type="InterPro" id="IPR003750">
    <property type="entry name" value="Put_MeTrfase-C9orf114-like"/>
</dbReference>
<evidence type="ECO:0000313" key="3">
    <source>
        <dbReference type="EMBL" id="KAF6233646.1"/>
    </source>
</evidence>
<evidence type="ECO:0000256" key="1">
    <source>
        <dbReference type="ARBA" id="ARBA00009841"/>
    </source>
</evidence>
<reference evidence="3 4" key="1">
    <citation type="journal article" date="2020" name="Genomics">
        <title>Complete, high-quality genomes from long-read metagenomic sequencing of two wolf lichen thalli reveals enigmatic genome architecture.</title>
        <authorList>
            <person name="McKenzie S.K."/>
            <person name="Walston R.F."/>
            <person name="Allen J.L."/>
        </authorList>
    </citation>
    <scope>NUCLEOTIDE SEQUENCE [LARGE SCALE GENOMIC DNA]</scope>
    <source>
        <strain evidence="3">WasteWater2</strain>
    </source>
</reference>
<dbReference type="SUPFAM" id="SSF75217">
    <property type="entry name" value="alpha/beta knot"/>
    <property type="match status" value="1"/>
</dbReference>
<organism evidence="3 4">
    <name type="scientific">Letharia columbiana</name>
    <dbReference type="NCBI Taxonomy" id="112416"/>
    <lineage>
        <taxon>Eukaryota</taxon>
        <taxon>Fungi</taxon>
        <taxon>Dikarya</taxon>
        <taxon>Ascomycota</taxon>
        <taxon>Pezizomycotina</taxon>
        <taxon>Lecanoromycetes</taxon>
        <taxon>OSLEUM clade</taxon>
        <taxon>Lecanoromycetidae</taxon>
        <taxon>Lecanorales</taxon>
        <taxon>Lecanorineae</taxon>
        <taxon>Parmeliaceae</taxon>
        <taxon>Letharia</taxon>
    </lineage>
</organism>